<dbReference type="RefSeq" id="WP_171595184.1">
    <property type="nucleotide sequence ID" value="NZ_RZNH01000011.1"/>
</dbReference>
<evidence type="ECO:0000256" key="1">
    <source>
        <dbReference type="SAM" id="MobiDB-lite"/>
    </source>
</evidence>
<accession>A0ABX1WUY7</accession>
<sequence>MKKNNFTSEIQQETEGEAPSMASSPTKEVYYRTKNGITDTIVVDSTLVKAFIVDMDTIDNKIYIAYSKSEVKYSVKADSSIFYIAHFFNSVDLNSEPLKKYHLFKHGKIKPNEQELKITDFGWYEDHIEIKQIKKIPFADSITYVKTRSFHDDGLYVHTLIEDSSDGFLKLFEIQCSNKSIDFKVVSDSIIQVHFYIYNDQISLKDSLSYNLGSRKRLN</sequence>
<organism evidence="2 3">
    <name type="scientific">Marinifilum caeruleilacunae</name>
    <dbReference type="NCBI Taxonomy" id="2499076"/>
    <lineage>
        <taxon>Bacteria</taxon>
        <taxon>Pseudomonadati</taxon>
        <taxon>Bacteroidota</taxon>
        <taxon>Bacteroidia</taxon>
        <taxon>Marinilabiliales</taxon>
        <taxon>Marinifilaceae</taxon>
    </lineage>
</organism>
<keyword evidence="3" id="KW-1185">Reference proteome</keyword>
<feature type="region of interest" description="Disordered" evidence="1">
    <location>
        <begin position="1"/>
        <end position="25"/>
    </location>
</feature>
<evidence type="ECO:0000313" key="3">
    <source>
        <dbReference type="Proteomes" id="UP000732105"/>
    </source>
</evidence>
<evidence type="ECO:0000313" key="2">
    <source>
        <dbReference type="EMBL" id="NOU59913.1"/>
    </source>
</evidence>
<name>A0ABX1WUY7_9BACT</name>
<reference evidence="2 3" key="1">
    <citation type="submission" date="2018-12" db="EMBL/GenBank/DDBJ databases">
        <title>Marinifilum JC070 sp. nov., a marine bacterium isolated from Yongle Blue Hole in the South China Sea.</title>
        <authorList>
            <person name="Fu T."/>
        </authorList>
    </citation>
    <scope>NUCLEOTIDE SEQUENCE [LARGE SCALE GENOMIC DNA]</scope>
    <source>
        <strain evidence="2 3">JC070</strain>
    </source>
</reference>
<feature type="compositionally biased region" description="Polar residues" evidence="1">
    <location>
        <begin position="1"/>
        <end position="13"/>
    </location>
</feature>
<comment type="caution">
    <text evidence="2">The sequence shown here is derived from an EMBL/GenBank/DDBJ whole genome shotgun (WGS) entry which is preliminary data.</text>
</comment>
<gene>
    <name evidence="2" type="ORF">ELS83_08770</name>
</gene>
<dbReference type="Proteomes" id="UP000732105">
    <property type="component" value="Unassembled WGS sequence"/>
</dbReference>
<proteinExistence type="predicted"/>
<protein>
    <submittedName>
        <fullName evidence="2">Uncharacterized protein</fullName>
    </submittedName>
</protein>
<dbReference type="EMBL" id="RZNH01000011">
    <property type="protein sequence ID" value="NOU59913.1"/>
    <property type="molecule type" value="Genomic_DNA"/>
</dbReference>